<evidence type="ECO:0000256" key="1">
    <source>
        <dbReference type="SAM" id="MobiDB-lite"/>
    </source>
</evidence>
<feature type="compositionally biased region" description="Basic and acidic residues" evidence="1">
    <location>
        <begin position="384"/>
        <end position="393"/>
    </location>
</feature>
<feature type="compositionally biased region" description="Acidic residues" evidence="1">
    <location>
        <begin position="444"/>
        <end position="458"/>
    </location>
</feature>
<dbReference type="GO" id="GO:0006361">
    <property type="term" value="P:transcription initiation at RNA polymerase I promoter"/>
    <property type="evidence" value="ECO:0007669"/>
    <property type="project" value="TreeGrafter"/>
</dbReference>
<dbReference type="GO" id="GO:0000500">
    <property type="term" value="C:RNA polymerase I upstream activating factor complex"/>
    <property type="evidence" value="ECO:0007669"/>
    <property type="project" value="InterPro"/>
</dbReference>
<feature type="compositionally biased region" description="Acidic residues" evidence="1">
    <location>
        <begin position="394"/>
        <end position="422"/>
    </location>
</feature>
<dbReference type="FunCoup" id="A5DDC8">
    <property type="interactions" value="33"/>
</dbReference>
<dbReference type="GO" id="GO:0000182">
    <property type="term" value="F:rDNA binding"/>
    <property type="evidence" value="ECO:0007669"/>
    <property type="project" value="TreeGrafter"/>
</dbReference>
<dbReference type="GO" id="GO:0001181">
    <property type="term" value="F:RNA polymerase I general transcription initiation factor activity"/>
    <property type="evidence" value="ECO:0007669"/>
    <property type="project" value="TreeGrafter"/>
</dbReference>
<dbReference type="Proteomes" id="UP000001997">
    <property type="component" value="Unassembled WGS sequence"/>
</dbReference>
<feature type="compositionally biased region" description="Low complexity" evidence="1">
    <location>
        <begin position="423"/>
        <end position="443"/>
    </location>
</feature>
<keyword evidence="3" id="KW-1185">Reference proteome</keyword>
<dbReference type="AlphaFoldDB" id="A5DDC8"/>
<dbReference type="GO" id="GO:0042790">
    <property type="term" value="P:nucleolar large rRNA transcription by RNA polymerase I"/>
    <property type="evidence" value="ECO:0007669"/>
    <property type="project" value="InterPro"/>
</dbReference>
<gene>
    <name evidence="2" type="ORF">PGUG_01279</name>
</gene>
<dbReference type="HOGENOM" id="CLU_551070_0_0_1"/>
<dbReference type="KEGG" id="pgu:PGUG_01279"/>
<dbReference type="eggNOG" id="ENOG502RY38">
    <property type="taxonomic scope" value="Eukaryota"/>
</dbReference>
<evidence type="ECO:0008006" key="4">
    <source>
        <dbReference type="Google" id="ProtNLM"/>
    </source>
</evidence>
<protein>
    <recommendedName>
        <fullName evidence="4">Myb-like domain-containing protein</fullName>
    </recommendedName>
</protein>
<name>A5DDC8_PICGU</name>
<dbReference type="OrthoDB" id="2240312at2759"/>
<feature type="region of interest" description="Disordered" evidence="1">
    <location>
        <begin position="384"/>
        <end position="473"/>
    </location>
</feature>
<dbReference type="RefSeq" id="XP_001485608.2">
    <property type="nucleotide sequence ID" value="XM_001485558.1"/>
</dbReference>
<dbReference type="STRING" id="294746.A5DDC8"/>
<dbReference type="InParanoid" id="A5DDC8"/>
<dbReference type="EMBL" id="CH408156">
    <property type="protein sequence ID" value="EDK37181.2"/>
    <property type="molecule type" value="Genomic_DNA"/>
</dbReference>
<evidence type="ECO:0000313" key="3">
    <source>
        <dbReference type="Proteomes" id="UP000001997"/>
    </source>
</evidence>
<proteinExistence type="predicted"/>
<dbReference type="PANTHER" id="PTHR28079">
    <property type="entry name" value="RNA POLYMERASE I-SPECIFIC TRANSCRIPTION INITIATION FACTOR RRN5"/>
    <property type="match status" value="1"/>
</dbReference>
<dbReference type="PANTHER" id="PTHR28079:SF1">
    <property type="entry name" value="RNA POLYMERASE I-SPECIFIC TRANSCRIPTION INITIATION FACTOR RRN5"/>
    <property type="match status" value="1"/>
</dbReference>
<sequence length="495" mass="56273">MAAAPSGQNRPRKRRAPLKPLPGYVAMYNAHVREFFGEQKSFGLKPSMVSSDSLKYGEPDNTPGTWWSSGEKDKFFRLLSRYSIHCVDMISAALETKSELEILSYYHILQRSLKKMKRYSKSAHYKVSVPRRRTHHNFRLDMHVPVLISYRDMPIAYEMSEAFTSIEERQALILIQGERKRVNDENRRFQRHFDAYTSSASEDAPDGETGMVHNGAAAGSADPCLLNLDAALHISHGVSQTVNHDSVPRLHLKSFALLEELARIYTYKLVVDVAAKKIQSRWVATRNTENPSSVTRVDIERAVESWKRVPSVLFTPLQSEPLVSTIPHIEQLTQSRPQTSWDELIEEQLDTLVESYLDEKDGWESRSHEHIMLTFLSSYGRNEREIERRKEETNIDEEMPNNEEEDSHESISESDSDSETDFESANSLESDSESGSDLVSESTSESDSDLVSESDLESGSDLVSDFVSDSQSGVHFDIPNQLVLAHSKVFSRYEI</sequence>
<organism evidence="2 3">
    <name type="scientific">Meyerozyma guilliermondii (strain ATCC 6260 / CBS 566 / DSM 6381 / JCM 1539 / NBRC 10279 / NRRL Y-324)</name>
    <name type="common">Yeast</name>
    <name type="synonym">Candida guilliermondii</name>
    <dbReference type="NCBI Taxonomy" id="294746"/>
    <lineage>
        <taxon>Eukaryota</taxon>
        <taxon>Fungi</taxon>
        <taxon>Dikarya</taxon>
        <taxon>Ascomycota</taxon>
        <taxon>Saccharomycotina</taxon>
        <taxon>Pichiomycetes</taxon>
        <taxon>Debaryomycetaceae</taxon>
        <taxon>Meyerozyma</taxon>
    </lineage>
</organism>
<reference evidence="2 3" key="1">
    <citation type="journal article" date="2009" name="Nature">
        <title>Evolution of pathogenicity and sexual reproduction in eight Candida genomes.</title>
        <authorList>
            <person name="Butler G."/>
            <person name="Rasmussen M.D."/>
            <person name="Lin M.F."/>
            <person name="Santos M.A."/>
            <person name="Sakthikumar S."/>
            <person name="Munro C.A."/>
            <person name="Rheinbay E."/>
            <person name="Grabherr M."/>
            <person name="Forche A."/>
            <person name="Reedy J.L."/>
            <person name="Agrafioti I."/>
            <person name="Arnaud M.B."/>
            <person name="Bates S."/>
            <person name="Brown A.J."/>
            <person name="Brunke S."/>
            <person name="Costanzo M.C."/>
            <person name="Fitzpatrick D.A."/>
            <person name="de Groot P.W."/>
            <person name="Harris D."/>
            <person name="Hoyer L.L."/>
            <person name="Hube B."/>
            <person name="Klis F.M."/>
            <person name="Kodira C."/>
            <person name="Lennard N."/>
            <person name="Logue M.E."/>
            <person name="Martin R."/>
            <person name="Neiman A.M."/>
            <person name="Nikolaou E."/>
            <person name="Quail M.A."/>
            <person name="Quinn J."/>
            <person name="Santos M.C."/>
            <person name="Schmitzberger F.F."/>
            <person name="Sherlock G."/>
            <person name="Shah P."/>
            <person name="Silverstein K.A."/>
            <person name="Skrzypek M.S."/>
            <person name="Soll D."/>
            <person name="Staggs R."/>
            <person name="Stansfield I."/>
            <person name="Stumpf M.P."/>
            <person name="Sudbery P.E."/>
            <person name="Srikantha T."/>
            <person name="Zeng Q."/>
            <person name="Berman J."/>
            <person name="Berriman M."/>
            <person name="Heitman J."/>
            <person name="Gow N.A."/>
            <person name="Lorenz M.C."/>
            <person name="Birren B.W."/>
            <person name="Kellis M."/>
            <person name="Cuomo C.A."/>
        </authorList>
    </citation>
    <scope>NUCLEOTIDE SEQUENCE [LARGE SCALE GENOMIC DNA]</scope>
    <source>
        <strain evidence="3">ATCC 6260 / CBS 566 / DSM 6381 / JCM 1539 / NBRC 10279 / NRRL Y-324</strain>
    </source>
</reference>
<accession>A5DDC8</accession>
<dbReference type="VEuPathDB" id="FungiDB:PGUG_01279"/>
<dbReference type="Gene3D" id="1.10.10.60">
    <property type="entry name" value="Homeodomain-like"/>
    <property type="match status" value="1"/>
</dbReference>
<dbReference type="InterPro" id="IPR039601">
    <property type="entry name" value="Rrn5"/>
</dbReference>
<evidence type="ECO:0000313" key="2">
    <source>
        <dbReference type="EMBL" id="EDK37181.2"/>
    </source>
</evidence>
<dbReference type="GeneID" id="5127645"/>